<dbReference type="Proteomes" id="UP000178432">
    <property type="component" value="Unassembled WGS sequence"/>
</dbReference>
<gene>
    <name evidence="3" type="ORF">A2663_01145</name>
</gene>
<dbReference type="EMBL" id="MHIF01000042">
    <property type="protein sequence ID" value="OGY47368.1"/>
    <property type="molecule type" value="Genomic_DNA"/>
</dbReference>
<dbReference type="SUPFAM" id="SSF56281">
    <property type="entry name" value="Metallo-hydrolase/oxidoreductase"/>
    <property type="match status" value="1"/>
</dbReference>
<dbReference type="PANTHER" id="PTHR30619">
    <property type="entry name" value="DNA INTERNALIZATION/COMPETENCE PROTEIN COMEC/REC2"/>
    <property type="match status" value="1"/>
</dbReference>
<dbReference type="AlphaFoldDB" id="A0A1G1Y4Y5"/>
<feature type="domain" description="Metallo-beta-lactamase" evidence="2">
    <location>
        <begin position="45"/>
        <end position="241"/>
    </location>
</feature>
<dbReference type="InterPro" id="IPR036866">
    <property type="entry name" value="RibonucZ/Hydroxyglut_hydro"/>
</dbReference>
<dbReference type="Pfam" id="PF00753">
    <property type="entry name" value="Lactamase_B"/>
    <property type="match status" value="1"/>
</dbReference>
<dbReference type="InterPro" id="IPR052159">
    <property type="entry name" value="Competence_DNA_uptake"/>
</dbReference>
<feature type="transmembrane region" description="Helical" evidence="1">
    <location>
        <begin position="12"/>
        <end position="31"/>
    </location>
</feature>
<dbReference type="CDD" id="cd07731">
    <property type="entry name" value="ComA-like_MBL-fold"/>
    <property type="match status" value="1"/>
</dbReference>
<reference evidence="3 4" key="1">
    <citation type="journal article" date="2016" name="Nat. Commun.">
        <title>Thousands of microbial genomes shed light on interconnected biogeochemical processes in an aquifer system.</title>
        <authorList>
            <person name="Anantharaman K."/>
            <person name="Brown C.T."/>
            <person name="Hug L.A."/>
            <person name="Sharon I."/>
            <person name="Castelle C.J."/>
            <person name="Probst A.J."/>
            <person name="Thomas B.C."/>
            <person name="Singh A."/>
            <person name="Wilkins M.J."/>
            <person name="Karaoz U."/>
            <person name="Brodie E.L."/>
            <person name="Williams K.H."/>
            <person name="Hubbard S.S."/>
            <person name="Banfield J.F."/>
        </authorList>
    </citation>
    <scope>NUCLEOTIDE SEQUENCE [LARGE SCALE GENOMIC DNA]</scope>
</reference>
<keyword evidence="1" id="KW-0812">Transmembrane</keyword>
<name>A0A1G1Y4Y5_9BACT</name>
<evidence type="ECO:0000256" key="1">
    <source>
        <dbReference type="SAM" id="Phobius"/>
    </source>
</evidence>
<dbReference type="Gene3D" id="3.60.15.10">
    <property type="entry name" value="Ribonuclease Z/Hydroxyacylglutathione hydrolase-like"/>
    <property type="match status" value="1"/>
</dbReference>
<keyword evidence="1" id="KW-1133">Transmembrane helix</keyword>
<protein>
    <recommendedName>
        <fullName evidence="2">Metallo-beta-lactamase domain-containing protein</fullName>
    </recommendedName>
</protein>
<keyword evidence="1" id="KW-0472">Membrane</keyword>
<comment type="caution">
    <text evidence="3">The sequence shown here is derived from an EMBL/GenBank/DDBJ whole genome shotgun (WGS) entry which is preliminary data.</text>
</comment>
<accession>A0A1G1Y4Y5</accession>
<organism evidence="3 4">
    <name type="scientific">Candidatus Buchananbacteria bacterium RIFCSPHIGHO2_01_FULL_46_12</name>
    <dbReference type="NCBI Taxonomy" id="1797536"/>
    <lineage>
        <taxon>Bacteria</taxon>
        <taxon>Candidatus Buchananiibacteriota</taxon>
    </lineage>
</organism>
<dbReference type="PANTHER" id="PTHR30619:SF1">
    <property type="entry name" value="RECOMBINATION PROTEIN 2"/>
    <property type="match status" value="1"/>
</dbReference>
<evidence type="ECO:0000313" key="3">
    <source>
        <dbReference type="EMBL" id="OGY47368.1"/>
    </source>
</evidence>
<proteinExistence type="predicted"/>
<dbReference type="InterPro" id="IPR001279">
    <property type="entry name" value="Metallo-B-lactamas"/>
</dbReference>
<evidence type="ECO:0000313" key="4">
    <source>
        <dbReference type="Proteomes" id="UP000178432"/>
    </source>
</evidence>
<sequence length="296" mass="32532">MISNSKKIIRVFYGGLAAGLVFLAGFLFFSLPSGRLELHFLNVGQGDALLIQTPEGYNILVDGGPDNAVLYELGKYLPFYNRQIDLMVLTHPHADHLAGLVEILKRHQVNKILTTGVFYGSAEYEKWLALIKEKNIPVEIANHQGIMPLGGQVHFFILFPEISLENKKIKNVNNASIVGKLIYGKSSALLSGDFEDEEELVGKVDLTAQILKAGHHGSDNANSRKFLAAVGPKYAVISVGENKYGHPNQKTVENFEALGAKILRTDQPGGINFVSDGQKFSLSPVNPYWAWLFSAP</sequence>
<evidence type="ECO:0000259" key="2">
    <source>
        <dbReference type="SMART" id="SM00849"/>
    </source>
</evidence>
<dbReference type="SMART" id="SM00849">
    <property type="entry name" value="Lactamase_B"/>
    <property type="match status" value="1"/>
</dbReference>
<dbReference type="InterPro" id="IPR035681">
    <property type="entry name" value="ComA-like_MBL"/>
</dbReference>